<reference evidence="3" key="2">
    <citation type="journal article" date="2018" name="Plant J.">
        <title>The Sorghum bicolor reference genome: improved assembly, gene annotations, a transcriptome atlas, and signatures of genome organization.</title>
        <authorList>
            <person name="McCormick R.F."/>
            <person name="Truong S.K."/>
            <person name="Sreedasyam A."/>
            <person name="Jenkins J."/>
            <person name="Shu S."/>
            <person name="Sims D."/>
            <person name="Kennedy M."/>
            <person name="Amirebrahimi M."/>
            <person name="Weers B.D."/>
            <person name="McKinley B."/>
            <person name="Mattison A."/>
            <person name="Morishige D.T."/>
            <person name="Grimwood J."/>
            <person name="Schmutz J."/>
            <person name="Mullet J.E."/>
        </authorList>
    </citation>
    <scope>NUCLEOTIDE SEQUENCE [LARGE SCALE GENOMIC DNA]</scope>
    <source>
        <strain evidence="3">cv. BTx623</strain>
    </source>
</reference>
<dbReference type="EMBL" id="CM000768">
    <property type="protein sequence ID" value="OQU77569.1"/>
    <property type="molecule type" value="Genomic_DNA"/>
</dbReference>
<dbReference type="Proteomes" id="UP000000768">
    <property type="component" value="Chromosome 9"/>
</dbReference>
<feature type="region of interest" description="Disordered" evidence="1">
    <location>
        <begin position="1"/>
        <end position="31"/>
    </location>
</feature>
<evidence type="ECO:0000313" key="3">
    <source>
        <dbReference type="Proteomes" id="UP000000768"/>
    </source>
</evidence>
<reference evidence="2 3" key="1">
    <citation type="journal article" date="2009" name="Nature">
        <title>The Sorghum bicolor genome and the diversification of grasses.</title>
        <authorList>
            <person name="Paterson A.H."/>
            <person name="Bowers J.E."/>
            <person name="Bruggmann R."/>
            <person name="Dubchak I."/>
            <person name="Grimwood J."/>
            <person name="Gundlach H."/>
            <person name="Haberer G."/>
            <person name="Hellsten U."/>
            <person name="Mitros T."/>
            <person name="Poliakov A."/>
            <person name="Schmutz J."/>
            <person name="Spannagl M."/>
            <person name="Tang H."/>
            <person name="Wang X."/>
            <person name="Wicker T."/>
            <person name="Bharti A.K."/>
            <person name="Chapman J."/>
            <person name="Feltus F.A."/>
            <person name="Gowik U."/>
            <person name="Grigoriev I.V."/>
            <person name="Lyons E."/>
            <person name="Maher C.A."/>
            <person name="Martis M."/>
            <person name="Narechania A."/>
            <person name="Otillar R.P."/>
            <person name="Penning B.W."/>
            <person name="Salamov A.A."/>
            <person name="Wang Y."/>
            <person name="Zhang L."/>
            <person name="Carpita N.C."/>
            <person name="Freeling M."/>
            <person name="Gingle A.R."/>
            <person name="Hash C.T."/>
            <person name="Keller B."/>
            <person name="Klein P."/>
            <person name="Kresovich S."/>
            <person name="McCann M.C."/>
            <person name="Ming R."/>
            <person name="Peterson D.G."/>
            <person name="Mehboob-ur-Rahman"/>
            <person name="Ware D."/>
            <person name="Westhoff P."/>
            <person name="Mayer K.F."/>
            <person name="Messing J."/>
            <person name="Rokhsar D.S."/>
        </authorList>
    </citation>
    <scope>NUCLEOTIDE SEQUENCE [LARGE SCALE GENOMIC DNA]</scope>
    <source>
        <strain evidence="3">cv. BTx623</strain>
    </source>
</reference>
<keyword evidence="3" id="KW-1185">Reference proteome</keyword>
<evidence type="ECO:0000256" key="1">
    <source>
        <dbReference type="SAM" id="MobiDB-lite"/>
    </source>
</evidence>
<sequence length="183" mass="20384">MEEKKIRSTPCASPDTGRRRHSRSGRTVGLHAARTGGRRLAAACATKSRGEERRGPATAIRRAAWPCWRPAPAATRPRKVWEGAAASALGWRAARVAPRGERRGGRRCGTTEQNHETVCMSYDKTRPNILMPLHFRVEKKHCDAPSTTKGASKLYAKTPDGTEPTHRQRHRDTYTISSKRAHQ</sequence>
<organism evidence="2 3">
    <name type="scientific">Sorghum bicolor</name>
    <name type="common">Sorghum</name>
    <name type="synonym">Sorghum vulgare</name>
    <dbReference type="NCBI Taxonomy" id="4558"/>
    <lineage>
        <taxon>Eukaryota</taxon>
        <taxon>Viridiplantae</taxon>
        <taxon>Streptophyta</taxon>
        <taxon>Embryophyta</taxon>
        <taxon>Tracheophyta</taxon>
        <taxon>Spermatophyta</taxon>
        <taxon>Magnoliopsida</taxon>
        <taxon>Liliopsida</taxon>
        <taxon>Poales</taxon>
        <taxon>Poaceae</taxon>
        <taxon>PACMAD clade</taxon>
        <taxon>Panicoideae</taxon>
        <taxon>Andropogonodae</taxon>
        <taxon>Andropogoneae</taxon>
        <taxon>Sorghinae</taxon>
        <taxon>Sorghum</taxon>
    </lineage>
</organism>
<protein>
    <submittedName>
        <fullName evidence="2">Uncharacterized protein</fullName>
    </submittedName>
</protein>
<proteinExistence type="predicted"/>
<dbReference type="InParanoid" id="A0A1Z5R207"/>
<feature type="compositionally biased region" description="Polar residues" evidence="1">
    <location>
        <begin position="174"/>
        <end position="183"/>
    </location>
</feature>
<dbReference type="AlphaFoldDB" id="A0A1Z5R207"/>
<accession>A0A1Z5R207</accession>
<evidence type="ECO:0000313" key="2">
    <source>
        <dbReference type="EMBL" id="OQU77569.1"/>
    </source>
</evidence>
<gene>
    <name evidence="2" type="ORF">SORBI_3009G069450</name>
</gene>
<dbReference type="Gramene" id="OQU77569">
    <property type="protein sequence ID" value="OQU77569"/>
    <property type="gene ID" value="SORBI_3009G069450"/>
</dbReference>
<name>A0A1Z5R207_SORBI</name>
<feature type="region of interest" description="Disordered" evidence="1">
    <location>
        <begin position="143"/>
        <end position="183"/>
    </location>
</feature>